<feature type="domain" description="C2H2-type" evidence="7">
    <location>
        <begin position="1127"/>
        <end position="1155"/>
    </location>
</feature>
<dbReference type="PANTHER" id="PTHR24409:SF295">
    <property type="entry name" value="AZ2-RELATED"/>
    <property type="match status" value="1"/>
</dbReference>
<dbReference type="InterPro" id="IPR036236">
    <property type="entry name" value="Znf_C2H2_sf"/>
</dbReference>
<keyword evidence="3 5" id="KW-0863">Zinc-finger</keyword>
<feature type="domain" description="C2H2-type" evidence="7">
    <location>
        <begin position="495"/>
        <end position="523"/>
    </location>
</feature>
<dbReference type="SUPFAM" id="SSF57667">
    <property type="entry name" value="beta-beta-alpha zinc fingers"/>
    <property type="match status" value="4"/>
</dbReference>
<evidence type="ECO:0000256" key="2">
    <source>
        <dbReference type="ARBA" id="ARBA00022737"/>
    </source>
</evidence>
<feature type="domain" description="C2H2-type" evidence="7">
    <location>
        <begin position="840"/>
        <end position="868"/>
    </location>
</feature>
<organism evidence="8 9">
    <name type="scientific">Pinctada imbricata</name>
    <name type="common">Atlantic pearl-oyster</name>
    <name type="synonym">Pinctada martensii</name>
    <dbReference type="NCBI Taxonomy" id="66713"/>
    <lineage>
        <taxon>Eukaryota</taxon>
        <taxon>Metazoa</taxon>
        <taxon>Spiralia</taxon>
        <taxon>Lophotrochozoa</taxon>
        <taxon>Mollusca</taxon>
        <taxon>Bivalvia</taxon>
        <taxon>Autobranchia</taxon>
        <taxon>Pteriomorphia</taxon>
        <taxon>Pterioida</taxon>
        <taxon>Pterioidea</taxon>
        <taxon>Pteriidae</taxon>
        <taxon>Pinctada</taxon>
    </lineage>
</organism>
<feature type="domain" description="C2H2-type" evidence="7">
    <location>
        <begin position="885"/>
        <end position="914"/>
    </location>
</feature>
<feature type="compositionally biased region" description="Polar residues" evidence="6">
    <location>
        <begin position="274"/>
        <end position="289"/>
    </location>
</feature>
<feature type="compositionally biased region" description="Basic residues" evidence="6">
    <location>
        <begin position="350"/>
        <end position="369"/>
    </location>
</feature>
<feature type="region of interest" description="Disordered" evidence="6">
    <location>
        <begin position="1417"/>
        <end position="1436"/>
    </location>
</feature>
<dbReference type="GO" id="GO:0005634">
    <property type="term" value="C:nucleus"/>
    <property type="evidence" value="ECO:0007669"/>
    <property type="project" value="TreeGrafter"/>
</dbReference>
<evidence type="ECO:0000256" key="1">
    <source>
        <dbReference type="ARBA" id="ARBA00022723"/>
    </source>
</evidence>
<dbReference type="PROSITE" id="PS00028">
    <property type="entry name" value="ZINC_FINGER_C2H2_1"/>
    <property type="match status" value="16"/>
</dbReference>
<dbReference type="Gene3D" id="3.30.160.60">
    <property type="entry name" value="Classic Zinc Finger"/>
    <property type="match status" value="8"/>
</dbReference>
<feature type="region of interest" description="Disordered" evidence="6">
    <location>
        <begin position="331"/>
        <end position="370"/>
    </location>
</feature>
<feature type="domain" description="C2H2-type" evidence="7">
    <location>
        <begin position="1156"/>
        <end position="1183"/>
    </location>
</feature>
<dbReference type="Pfam" id="PF00096">
    <property type="entry name" value="zf-C2H2"/>
    <property type="match status" value="1"/>
</dbReference>
<feature type="domain" description="C2H2-type" evidence="7">
    <location>
        <begin position="1066"/>
        <end position="1094"/>
    </location>
</feature>
<gene>
    <name evidence="8" type="ORF">FSP39_004985</name>
</gene>
<dbReference type="Proteomes" id="UP001186944">
    <property type="component" value="Unassembled WGS sequence"/>
</dbReference>
<accession>A0AA89C4V3</accession>
<evidence type="ECO:0000256" key="3">
    <source>
        <dbReference type="ARBA" id="ARBA00022771"/>
    </source>
</evidence>
<feature type="domain" description="C2H2-type" evidence="7">
    <location>
        <begin position="997"/>
        <end position="1025"/>
    </location>
</feature>
<keyword evidence="4" id="KW-0862">Zinc</keyword>
<evidence type="ECO:0000256" key="4">
    <source>
        <dbReference type="ARBA" id="ARBA00022833"/>
    </source>
</evidence>
<feature type="compositionally biased region" description="Basic and acidic residues" evidence="6">
    <location>
        <begin position="214"/>
        <end position="234"/>
    </location>
</feature>
<feature type="compositionally biased region" description="Low complexity" evidence="6">
    <location>
        <begin position="244"/>
        <end position="254"/>
    </location>
</feature>
<name>A0AA89C4V3_PINIB</name>
<feature type="domain" description="C2H2-type" evidence="7">
    <location>
        <begin position="524"/>
        <end position="551"/>
    </location>
</feature>
<proteinExistence type="predicted"/>
<feature type="region of interest" description="Disordered" evidence="6">
    <location>
        <begin position="87"/>
        <end position="113"/>
    </location>
</feature>
<feature type="domain" description="C2H2-type" evidence="7">
    <location>
        <begin position="413"/>
        <end position="442"/>
    </location>
</feature>
<keyword evidence="1" id="KW-0479">Metal-binding</keyword>
<feature type="compositionally biased region" description="Basic and acidic residues" evidence="6">
    <location>
        <begin position="87"/>
        <end position="96"/>
    </location>
</feature>
<keyword evidence="9" id="KW-1185">Reference proteome</keyword>
<feature type="compositionally biased region" description="Basic and acidic residues" evidence="6">
    <location>
        <begin position="290"/>
        <end position="304"/>
    </location>
</feature>
<feature type="region of interest" description="Disordered" evidence="6">
    <location>
        <begin position="209"/>
        <end position="304"/>
    </location>
</feature>
<dbReference type="EMBL" id="VSWD01000006">
    <property type="protein sequence ID" value="KAK3099472.1"/>
    <property type="molecule type" value="Genomic_DNA"/>
</dbReference>
<evidence type="ECO:0000313" key="9">
    <source>
        <dbReference type="Proteomes" id="UP001186944"/>
    </source>
</evidence>
<evidence type="ECO:0000313" key="8">
    <source>
        <dbReference type="EMBL" id="KAK3099472.1"/>
    </source>
</evidence>
<feature type="domain" description="C2H2-type" evidence="7">
    <location>
        <begin position="1195"/>
        <end position="1222"/>
    </location>
</feature>
<comment type="caution">
    <text evidence="8">The sequence shown here is derived from an EMBL/GenBank/DDBJ whole genome shotgun (WGS) entry which is preliminary data.</text>
</comment>
<evidence type="ECO:0000256" key="5">
    <source>
        <dbReference type="PROSITE-ProRule" id="PRU00042"/>
    </source>
</evidence>
<reference evidence="8" key="1">
    <citation type="submission" date="2019-08" db="EMBL/GenBank/DDBJ databases">
        <title>The improved chromosome-level genome for the pearl oyster Pinctada fucata martensii using PacBio sequencing and Hi-C.</title>
        <authorList>
            <person name="Zheng Z."/>
        </authorList>
    </citation>
    <scope>NUCLEOTIDE SEQUENCE</scope>
    <source>
        <strain evidence="8">ZZ-2019</strain>
        <tissue evidence="8">Adductor muscle</tissue>
    </source>
</reference>
<dbReference type="GO" id="GO:0000981">
    <property type="term" value="F:DNA-binding transcription factor activity, RNA polymerase II-specific"/>
    <property type="evidence" value="ECO:0007669"/>
    <property type="project" value="TreeGrafter"/>
</dbReference>
<dbReference type="GO" id="GO:0000977">
    <property type="term" value="F:RNA polymerase II transcription regulatory region sequence-specific DNA binding"/>
    <property type="evidence" value="ECO:0007669"/>
    <property type="project" value="TreeGrafter"/>
</dbReference>
<dbReference type="PANTHER" id="PTHR24409">
    <property type="entry name" value="ZINC FINGER PROTEIN 142"/>
    <property type="match status" value="1"/>
</dbReference>
<feature type="domain" description="C2H2-type" evidence="7">
    <location>
        <begin position="798"/>
        <end position="825"/>
    </location>
</feature>
<feature type="compositionally biased region" description="Acidic residues" evidence="6">
    <location>
        <begin position="331"/>
        <end position="346"/>
    </location>
</feature>
<dbReference type="PROSITE" id="PS50157">
    <property type="entry name" value="ZINC_FINGER_C2H2_2"/>
    <property type="match status" value="13"/>
</dbReference>
<feature type="domain" description="C2H2-type" evidence="7">
    <location>
        <begin position="1036"/>
        <end position="1063"/>
    </location>
</feature>
<keyword evidence="2" id="KW-0677">Repeat</keyword>
<dbReference type="InterPro" id="IPR013087">
    <property type="entry name" value="Znf_C2H2_type"/>
</dbReference>
<sequence length="1436" mass="165080">MEMEDVGIVKEECLPTNSSRQDKIQEFVTSICVRQSQCAILYWDEGHDQVEHYGTTLGRKFLLDHRDVTQQFLGYCYAGRIPVVDTQDRKAGRDTSSEVTGKKRSNTTEDTDSDVICDKRRKLSVSSDDVEDDDYSPLEVTTPEVGIPDVSLTMTDARGGDDGQAIKSKFPKILLGGVEENDHVGYVRTPERRVTGRRKSSLKFKELMASMTKSNDKKKSSIDKDADSEEKKTSGNDAGEMLAESQESLQSSQSDGAKKSSGKLARSTGRKSVKTPTRSSTDINAPRTSSLEKGDDSQRDLDDVVTRSGRRVTRKLSMQIKQELEEIIDEENDENWETLDEEEENDDSGKKRKRNSTSVTKKKKSKKLSGKVVNTKMEPKCLECHEEFKNLGMLSSHLSATGHLQICNYETDYRCFTCNLYFRRMFDLKMHMERTSHTGNAAHESMREVMVVNPRKKNRKTLSKFKCSMCKADYRLRENCEEHVRLGTCVAKYYKKCPCCKENFRNKNLLHVHLKKKHRDEYPFRCPNCHLTFNHKRDLETHKKIHRKANYLGAALEAQKKTDCLGDGDRKEEGQVVGIKEETETEKNMEGKMLENDNIGVVAEVENPTLQDIFTENIHPYLRLKYIKKIQRQLRGVADDDTAASSDDLDCEQTCIVCSEKFTTYGRLRIHIRSTYHEQVTEEPTGYKCYTCNKFFVKLADLEGHMEMTSHTGNPEWLQHVKQVLKIEKKNPERVYQQYKCSLCGMEFSTLQKCEFHVENSTCAKNYRKKCECCELCFSKKNLYHVHMYQKHRFEYPFRCMRCDLEFDTMTCYLSHLRSHLKGIPLNASENHSLEDSEKFSCNSCAKKFLTKYQLMLHYRHEHPEQVDETEKEVNLVGSTEVSDYKCYDCDLYFSNLLSLQHHGKLLGHTGNQILSEAPTVLRIANKESTSKNKLKPFKCSRCQDRFASKNVAERHVAKNYCQQYWRRTCPFCAVIFRFRNMYEAHMLQFHKHEYPFKCENCDRIFYRASAYNSHRVNIHGREPFRPHPEGLVEVISCKICSKMFRGRGNFNQHMLAHHGDTAKPFICEQCGARFSSQRSMREHVINTHERDPNNPELKCHVCHKVLKSVKSRILHEKLMHGDGQCHTCEICGFTTKRLGNLNYHIAQKHSDEPAYTCNECGLKIRVKPSYNLHMANHALDRGDIETAQTYCKIHQCDICQRGFSTKQKCEKHKIKHLGDHGKLNCKICGIAIACYTGGLRKHYRLQHALGPKEAKSLMKDIPSAAEFLEKMREYLNDEVPVPVVPMEERKSTLAVQKKKKNKKLTASMKAELNDEESLDALDYESEDNYEEYLVLPGASNSPRKPAAPERDFLAEAMSQIQVIENTYIPPAAGTQSEVVVETVSNTEEIELIIPQGGTQLLIRDETGQLVKPQFITTSEENGAGQNQDSKINFTE</sequence>
<dbReference type="GO" id="GO:0008270">
    <property type="term" value="F:zinc ion binding"/>
    <property type="evidence" value="ECO:0007669"/>
    <property type="project" value="UniProtKB-KW"/>
</dbReference>
<evidence type="ECO:0000259" key="7">
    <source>
        <dbReference type="PROSITE" id="PS50157"/>
    </source>
</evidence>
<dbReference type="SMART" id="SM00355">
    <property type="entry name" value="ZnF_C2H2"/>
    <property type="match status" value="22"/>
</dbReference>
<protein>
    <recommendedName>
        <fullName evidence="7">C2H2-type domain-containing protein</fullName>
    </recommendedName>
</protein>
<evidence type="ECO:0000256" key="6">
    <source>
        <dbReference type="SAM" id="MobiDB-lite"/>
    </source>
</evidence>
<feature type="domain" description="C2H2-type" evidence="7">
    <location>
        <begin position="687"/>
        <end position="716"/>
    </location>
</feature>